<dbReference type="EMBL" id="JBHSIT010000008">
    <property type="protein sequence ID" value="MFC4911103.1"/>
    <property type="molecule type" value="Genomic_DNA"/>
</dbReference>
<accession>A0ABV9U3S2</accession>
<organism evidence="1 2">
    <name type="scientific">Actinomadura gamaensis</name>
    <dbReference type="NCBI Taxonomy" id="1763541"/>
    <lineage>
        <taxon>Bacteria</taxon>
        <taxon>Bacillati</taxon>
        <taxon>Actinomycetota</taxon>
        <taxon>Actinomycetes</taxon>
        <taxon>Streptosporangiales</taxon>
        <taxon>Thermomonosporaceae</taxon>
        <taxon>Actinomadura</taxon>
    </lineage>
</organism>
<keyword evidence="2" id="KW-1185">Reference proteome</keyword>
<proteinExistence type="predicted"/>
<name>A0ABV9U3S2_9ACTN</name>
<evidence type="ECO:0000313" key="2">
    <source>
        <dbReference type="Proteomes" id="UP001595872"/>
    </source>
</evidence>
<dbReference type="RefSeq" id="WP_378259748.1">
    <property type="nucleotide sequence ID" value="NZ_JBHSIT010000008.1"/>
</dbReference>
<reference evidence="2" key="1">
    <citation type="journal article" date="2019" name="Int. J. Syst. Evol. Microbiol.">
        <title>The Global Catalogue of Microorganisms (GCM) 10K type strain sequencing project: providing services to taxonomists for standard genome sequencing and annotation.</title>
        <authorList>
            <consortium name="The Broad Institute Genomics Platform"/>
            <consortium name="The Broad Institute Genome Sequencing Center for Infectious Disease"/>
            <person name="Wu L."/>
            <person name="Ma J."/>
        </authorList>
    </citation>
    <scope>NUCLEOTIDE SEQUENCE [LARGE SCALE GENOMIC DNA]</scope>
    <source>
        <strain evidence="2">KLKA75</strain>
    </source>
</reference>
<sequence>MGGLRCLDGSALAVVPVAARDRRGLAYEVTLELRRDGDLFGRVGERCGHSLADLHRRLAAARADGSPQAGAWPDPDDRFPDPAGERWISGPSAGSRALGTCGGAAAPAPGPGTGSEPELFAFRYRDRGDLASTGELRCCVRTSASWVGPQGSPDGRWRLARRAVVEAWGAGGRGVRAVLTAGQLAEFLADLLAEADRLGRTVGHN</sequence>
<comment type="caution">
    <text evidence="1">The sequence shown here is derived from an EMBL/GenBank/DDBJ whole genome shotgun (WGS) entry which is preliminary data.</text>
</comment>
<protein>
    <submittedName>
        <fullName evidence="1">Uncharacterized protein</fullName>
    </submittedName>
</protein>
<gene>
    <name evidence="1" type="ORF">ACFPCY_27605</name>
</gene>
<dbReference type="Proteomes" id="UP001595872">
    <property type="component" value="Unassembled WGS sequence"/>
</dbReference>
<evidence type="ECO:0000313" key="1">
    <source>
        <dbReference type="EMBL" id="MFC4911103.1"/>
    </source>
</evidence>